<sequence>MPQLAKEKNRAPLGFAAAVLGGLVFAGPAAAQEWGGAARHSHPDAAATWLGELDRAPDEAFERGYLAGRKEERRRRSAAAGEPTDAPEFPVGLAWNDVAQGEAMERLERAAADLRRSLVLMQRQPSLPRANGAIAEARQALVRVQNAMTWLPSLPERGADGRRYERLRGRGVGPERASGGWEG</sequence>
<dbReference type="EMBL" id="BAAAFZ010000001">
    <property type="protein sequence ID" value="GAA0566241.1"/>
    <property type="molecule type" value="Genomic_DNA"/>
</dbReference>
<gene>
    <name evidence="3" type="ORF">GCM10009416_00230</name>
</gene>
<name>A0ABN1EGN7_9PROT</name>
<evidence type="ECO:0000256" key="1">
    <source>
        <dbReference type="SAM" id="MobiDB-lite"/>
    </source>
</evidence>
<feature type="chain" id="PRO_5045946011" evidence="2">
    <location>
        <begin position="32"/>
        <end position="183"/>
    </location>
</feature>
<reference evidence="3 4" key="1">
    <citation type="journal article" date="2019" name="Int. J. Syst. Evol. Microbiol.">
        <title>The Global Catalogue of Microorganisms (GCM) 10K type strain sequencing project: providing services to taxonomists for standard genome sequencing and annotation.</title>
        <authorList>
            <consortium name="The Broad Institute Genomics Platform"/>
            <consortium name="The Broad Institute Genome Sequencing Center for Infectious Disease"/>
            <person name="Wu L."/>
            <person name="Ma J."/>
        </authorList>
    </citation>
    <scope>NUCLEOTIDE SEQUENCE [LARGE SCALE GENOMIC DNA]</scope>
    <source>
        <strain evidence="3 4">JCM 9933</strain>
    </source>
</reference>
<evidence type="ECO:0000313" key="3">
    <source>
        <dbReference type="EMBL" id="GAA0566241.1"/>
    </source>
</evidence>
<comment type="caution">
    <text evidence="3">The sequence shown here is derived from an EMBL/GenBank/DDBJ whole genome shotgun (WGS) entry which is preliminary data.</text>
</comment>
<feature type="region of interest" description="Disordered" evidence="1">
    <location>
        <begin position="153"/>
        <end position="183"/>
    </location>
</feature>
<dbReference type="Proteomes" id="UP001501588">
    <property type="component" value="Unassembled WGS sequence"/>
</dbReference>
<keyword evidence="2" id="KW-0732">Signal</keyword>
<feature type="region of interest" description="Disordered" evidence="1">
    <location>
        <begin position="71"/>
        <end position="90"/>
    </location>
</feature>
<keyword evidence="4" id="KW-1185">Reference proteome</keyword>
<feature type="compositionally biased region" description="Basic and acidic residues" evidence="1">
    <location>
        <begin position="157"/>
        <end position="168"/>
    </location>
</feature>
<proteinExistence type="predicted"/>
<evidence type="ECO:0000256" key="2">
    <source>
        <dbReference type="SAM" id="SignalP"/>
    </source>
</evidence>
<organism evidence="3 4">
    <name type="scientific">Craurococcus roseus</name>
    <dbReference type="NCBI Taxonomy" id="77585"/>
    <lineage>
        <taxon>Bacteria</taxon>
        <taxon>Pseudomonadati</taxon>
        <taxon>Pseudomonadota</taxon>
        <taxon>Alphaproteobacteria</taxon>
        <taxon>Acetobacterales</taxon>
        <taxon>Acetobacteraceae</taxon>
        <taxon>Craurococcus</taxon>
    </lineage>
</organism>
<protein>
    <submittedName>
        <fullName evidence="3">Uncharacterized protein</fullName>
    </submittedName>
</protein>
<accession>A0ABN1EGN7</accession>
<feature type="signal peptide" evidence="2">
    <location>
        <begin position="1"/>
        <end position="31"/>
    </location>
</feature>
<evidence type="ECO:0000313" key="4">
    <source>
        <dbReference type="Proteomes" id="UP001501588"/>
    </source>
</evidence>